<dbReference type="Pfam" id="PF06564">
    <property type="entry name" value="CBP_BcsQ"/>
    <property type="match status" value="1"/>
</dbReference>
<dbReference type="AlphaFoldDB" id="A0ABD7N8Q8"/>
<gene>
    <name evidence="1" type="ORF">SAMEA23995918_04915</name>
</gene>
<dbReference type="InterPro" id="IPR027417">
    <property type="entry name" value="P-loop_NTPase"/>
</dbReference>
<dbReference type="PANTHER" id="PTHR13696:SF99">
    <property type="entry name" value="COBYRINIC ACID AC-DIAMIDE SYNTHASE"/>
    <property type="match status" value="1"/>
</dbReference>
<dbReference type="InterPro" id="IPR017746">
    <property type="entry name" value="Cellulose_synthase_operon_BcsQ"/>
</dbReference>
<dbReference type="PANTHER" id="PTHR13696">
    <property type="entry name" value="P-LOOP CONTAINING NUCLEOSIDE TRIPHOSPHATE HYDROLASE"/>
    <property type="match status" value="1"/>
</dbReference>
<comment type="caution">
    <text evidence="1">The sequence shown here is derived from an EMBL/GenBank/DDBJ whole genome shotgun (WGS) entry which is preliminary data.</text>
</comment>
<protein>
    <submittedName>
        <fullName evidence="1">Cellulose synthase, putative</fullName>
    </submittedName>
</protein>
<dbReference type="Proteomes" id="UP000252079">
    <property type="component" value="Unassembled WGS sequence"/>
</dbReference>
<dbReference type="SUPFAM" id="SSF52540">
    <property type="entry name" value="P-loop containing nucleoside triphosphate hydrolases"/>
    <property type="match status" value="1"/>
</dbReference>
<organism evidence="1 2">
    <name type="scientific">Klebsiella quasipneumoniae</name>
    <dbReference type="NCBI Taxonomy" id="1463165"/>
    <lineage>
        <taxon>Bacteria</taxon>
        <taxon>Pseudomonadati</taxon>
        <taxon>Pseudomonadota</taxon>
        <taxon>Gammaproteobacteria</taxon>
        <taxon>Enterobacterales</taxon>
        <taxon>Enterobacteriaceae</taxon>
        <taxon>Klebsiella/Raoultella group</taxon>
        <taxon>Klebsiella</taxon>
        <taxon>Klebsiella pneumoniae complex</taxon>
    </lineage>
</organism>
<dbReference type="Gene3D" id="3.40.50.300">
    <property type="entry name" value="P-loop containing nucleotide triphosphate hydrolases"/>
    <property type="match status" value="1"/>
</dbReference>
<sequence length="281" mass="30321">MPLICVCSPKGGVGKTTLAANLAYSLARTGSKVLALDFDVQNALRLHFGVPLNDERGYVAKALELHDWSQCVLSAGSNIFVLPYGEVSEAQRQAFDEQLTHNDHFLQRGLSALLNYPGLITIADMPPGPSPALKALTGLADLHLIPLLADTASMSTLAHVEKQRLTGAALNHKHGHYFVINQSDSRRQVSRDVTSLMEEKLGERLLGIVHRDESVVEANASQKSILDFNASSAAAFDIEIIAKKISSLLGIHIGDGYLFTRTGLTASVLPGWDNLSSRCTP</sequence>
<dbReference type="InterPro" id="IPR050678">
    <property type="entry name" value="DNA_Partitioning_ATPase"/>
</dbReference>
<reference evidence="1 2" key="1">
    <citation type="submission" date="2018-07" db="EMBL/GenBank/DDBJ databases">
        <authorList>
            <consortium name="Pathogen Informatics"/>
        </authorList>
    </citation>
    <scope>NUCLEOTIDE SEQUENCE [LARGE SCALE GENOMIC DNA]</scope>
    <source>
        <strain evidence="1 2">4300STDY6636950</strain>
    </source>
</reference>
<name>A0ABD7N8Q8_9ENTR</name>
<accession>A0ABD7N8Q8</accession>
<evidence type="ECO:0000313" key="1">
    <source>
        <dbReference type="EMBL" id="SSG06984.1"/>
    </source>
</evidence>
<dbReference type="NCBIfam" id="TIGR03371">
    <property type="entry name" value="cellulose_yhjQ"/>
    <property type="match status" value="1"/>
</dbReference>
<proteinExistence type="predicted"/>
<dbReference type="EMBL" id="UFBM01000055">
    <property type="protein sequence ID" value="SSG06984.1"/>
    <property type="molecule type" value="Genomic_DNA"/>
</dbReference>
<evidence type="ECO:0000313" key="2">
    <source>
        <dbReference type="Proteomes" id="UP000252079"/>
    </source>
</evidence>